<dbReference type="Proteomes" id="UP000464214">
    <property type="component" value="Chromosome"/>
</dbReference>
<dbReference type="Gene3D" id="2.60.40.3140">
    <property type="match status" value="1"/>
</dbReference>
<dbReference type="EMBL" id="CP047897">
    <property type="protein sequence ID" value="QHL88275.1"/>
    <property type="molecule type" value="Genomic_DNA"/>
</dbReference>
<name>A0A6P1P0W2_9BACT</name>
<evidence type="ECO:0000259" key="3">
    <source>
        <dbReference type="Pfam" id="PF12969"/>
    </source>
</evidence>
<reference evidence="4 5" key="1">
    <citation type="submission" date="2020-01" db="EMBL/GenBank/DDBJ databases">
        <authorList>
            <person name="Kim M."/>
        </authorList>
    </citation>
    <scope>NUCLEOTIDE SEQUENCE [LARGE SCALE GENOMIC DNA]</scope>
    <source>
        <strain evidence="4 5">BT10</strain>
    </source>
</reference>
<keyword evidence="5" id="KW-1185">Reference proteome</keyword>
<feature type="signal peptide" evidence="1">
    <location>
        <begin position="1"/>
        <end position="26"/>
    </location>
</feature>
<evidence type="ECO:0000256" key="1">
    <source>
        <dbReference type="SAM" id="SignalP"/>
    </source>
</evidence>
<protein>
    <submittedName>
        <fullName evidence="4">DUF3857 domain-containing protein</fullName>
    </submittedName>
</protein>
<gene>
    <name evidence="4" type="ORF">GU926_12865</name>
</gene>
<dbReference type="AlphaFoldDB" id="A0A6P1P0W2"/>
<dbReference type="InterPro" id="IPR038765">
    <property type="entry name" value="Papain-like_cys_pep_sf"/>
</dbReference>
<dbReference type="Pfam" id="PF12969">
    <property type="entry name" value="DUF3857"/>
    <property type="match status" value="1"/>
</dbReference>
<dbReference type="Gene3D" id="2.60.120.1130">
    <property type="match status" value="1"/>
</dbReference>
<proteinExistence type="predicted"/>
<keyword evidence="1" id="KW-0732">Signal</keyword>
<dbReference type="Gene3D" id="3.10.620.30">
    <property type="match status" value="1"/>
</dbReference>
<dbReference type="RefSeq" id="WP_160692503.1">
    <property type="nucleotide sequence ID" value="NZ_CP047897.1"/>
</dbReference>
<evidence type="ECO:0000313" key="4">
    <source>
        <dbReference type="EMBL" id="QHL88275.1"/>
    </source>
</evidence>
<dbReference type="Pfam" id="PF01841">
    <property type="entry name" value="Transglut_core"/>
    <property type="match status" value="1"/>
</dbReference>
<dbReference type="SUPFAM" id="SSF54001">
    <property type="entry name" value="Cysteine proteinases"/>
    <property type="match status" value="1"/>
</dbReference>
<dbReference type="InterPro" id="IPR002931">
    <property type="entry name" value="Transglutaminase-like"/>
</dbReference>
<organism evidence="4 5">
    <name type="scientific">Nibribacter ruber</name>
    <dbReference type="NCBI Taxonomy" id="2698458"/>
    <lineage>
        <taxon>Bacteria</taxon>
        <taxon>Pseudomonadati</taxon>
        <taxon>Bacteroidota</taxon>
        <taxon>Cytophagia</taxon>
        <taxon>Cytophagales</taxon>
        <taxon>Hymenobacteraceae</taxon>
        <taxon>Nibribacter</taxon>
    </lineage>
</organism>
<dbReference type="InterPro" id="IPR024618">
    <property type="entry name" value="DUF3857"/>
</dbReference>
<dbReference type="KEGG" id="nib:GU926_12865"/>
<evidence type="ECO:0000313" key="5">
    <source>
        <dbReference type="Proteomes" id="UP000464214"/>
    </source>
</evidence>
<accession>A0A6P1P0W2</accession>
<sequence length="680" mass="76995">MHNPTRLPLKGMLLVLCLLGSFLAMAQDAPVKYGKVSEEEVKMKVYDKDTAAAAVILADYGRSFFTVVNNDMKLNFERTMRIKVLKKAGYEWANVTVPFYQQSSSSKEAVTNIKATTYNLENGQVVKVKMENNAIFEEKESEHWYNKKFTLPAVKEGSVLEVSYMVSSEFFFNFRDWTFQSSVPVVHSEYRASIPEFYEYKNYLQGYEPLLVNEVLPGSVNFTFRTDAEVGAGMNASRTSGYNETYPAKTMNHRWVMKDLPAIAPESHITTIRDYISKIEFELEWIRYPQQLPKRVAGNWNKLTEEFLLEDRFGAQLNRTGYFKNEVAALQSVKDTLEKVSAIYDYVKKNVKWNGSAGVLATNTLRKAFDTKSGNAADINLMLVAMLREAGLESYPVVLSTRDHGRVPTHAPMLNKFNYVVAFVKTPKGDLLVDATDPFMPLGQMPKHCLNGQGWLVAKDQGSWIPLVPQGRSTSLLNAELQILPTGVLSGKVQESSSGLLAVNMRNAVHETGEVKFLENLVSAQNQFERKKPVLKDFAHVQKPISLEYEISSTGDAQSKDIIYVNPMLLKAREENPFKHTERKYPVDFGHGSEEVYVCNFTIPEGYVVEEMPKGVIMALPENGGKFTYMLQQNGNKVQVMSKVTISRPIFYVQEYEALKQFYAQIVAKHAEQIVLKKKI</sequence>
<feature type="domain" description="Transglutaminase-like" evidence="2">
    <location>
        <begin position="331"/>
        <end position="406"/>
    </location>
</feature>
<feature type="chain" id="PRO_5026941000" evidence="1">
    <location>
        <begin position="27"/>
        <end position="680"/>
    </location>
</feature>
<evidence type="ECO:0000259" key="2">
    <source>
        <dbReference type="Pfam" id="PF01841"/>
    </source>
</evidence>
<feature type="domain" description="DUF3857" evidence="3">
    <location>
        <begin position="76"/>
        <end position="203"/>
    </location>
</feature>